<dbReference type="EMBL" id="WHWB01032965">
    <property type="protein sequence ID" value="KAJ7422676.1"/>
    <property type="molecule type" value="Genomic_DNA"/>
</dbReference>
<dbReference type="Proteomes" id="UP001145742">
    <property type="component" value="Unassembled WGS sequence"/>
</dbReference>
<evidence type="ECO:0000313" key="1">
    <source>
        <dbReference type="EMBL" id="KAJ7422676.1"/>
    </source>
</evidence>
<name>A0ABQ9DNZ5_9PASS</name>
<sequence length="148" mass="16636">MLQPSGAGLLKMKVPSDSKLLHKIGLYFLAKRLQYCLSNSAEWMKDKVTIQHVDSMSLLAAQCKNCLYLTLEETPRTKSGHQIGRDRTGIKKLEQEKHGKITQCTGFHHRSDSSVDPDAVATEACCFLLLDPSIPRATWQFPRQPPVE</sequence>
<keyword evidence="2" id="KW-1185">Reference proteome</keyword>
<gene>
    <name evidence="1" type="ORF">WISP_36923</name>
</gene>
<reference evidence="1" key="1">
    <citation type="submission" date="2019-10" db="EMBL/GenBank/DDBJ databases">
        <authorList>
            <person name="Soares A.E.R."/>
            <person name="Aleixo A."/>
            <person name="Schneider P."/>
            <person name="Miyaki C.Y."/>
            <person name="Schneider M.P."/>
            <person name="Mello C."/>
            <person name="Vasconcelos A.T.R."/>
        </authorList>
    </citation>
    <scope>NUCLEOTIDE SEQUENCE</scope>
    <source>
        <tissue evidence="1">Muscle</tissue>
    </source>
</reference>
<comment type="caution">
    <text evidence="1">The sequence shown here is derived from an EMBL/GenBank/DDBJ whole genome shotgun (WGS) entry which is preliminary data.</text>
</comment>
<proteinExistence type="predicted"/>
<organism evidence="1 2">
    <name type="scientific">Willisornis vidua</name>
    <name type="common">Xingu scale-backed antbird</name>
    <dbReference type="NCBI Taxonomy" id="1566151"/>
    <lineage>
        <taxon>Eukaryota</taxon>
        <taxon>Metazoa</taxon>
        <taxon>Chordata</taxon>
        <taxon>Craniata</taxon>
        <taxon>Vertebrata</taxon>
        <taxon>Euteleostomi</taxon>
        <taxon>Archelosauria</taxon>
        <taxon>Archosauria</taxon>
        <taxon>Dinosauria</taxon>
        <taxon>Saurischia</taxon>
        <taxon>Theropoda</taxon>
        <taxon>Coelurosauria</taxon>
        <taxon>Aves</taxon>
        <taxon>Neognathae</taxon>
        <taxon>Neoaves</taxon>
        <taxon>Telluraves</taxon>
        <taxon>Australaves</taxon>
        <taxon>Passeriformes</taxon>
        <taxon>Thamnophilidae</taxon>
        <taxon>Willisornis</taxon>
    </lineage>
</organism>
<accession>A0ABQ9DNZ5</accession>
<protein>
    <submittedName>
        <fullName evidence="1">Uncharacterized protein</fullName>
    </submittedName>
</protein>
<evidence type="ECO:0000313" key="2">
    <source>
        <dbReference type="Proteomes" id="UP001145742"/>
    </source>
</evidence>